<dbReference type="AlphaFoldDB" id="A0A0A9A7X2"/>
<evidence type="ECO:0000313" key="2">
    <source>
        <dbReference type="EMBL" id="JAD43117.1"/>
    </source>
</evidence>
<feature type="transmembrane region" description="Helical" evidence="1">
    <location>
        <begin position="6"/>
        <end position="24"/>
    </location>
</feature>
<protein>
    <submittedName>
        <fullName evidence="2">Uncharacterized protein</fullName>
    </submittedName>
</protein>
<accession>A0A0A9A7X2</accession>
<evidence type="ECO:0000256" key="1">
    <source>
        <dbReference type="SAM" id="Phobius"/>
    </source>
</evidence>
<keyword evidence="1" id="KW-0472">Membrane</keyword>
<reference evidence="2" key="1">
    <citation type="submission" date="2014-09" db="EMBL/GenBank/DDBJ databases">
        <authorList>
            <person name="Magalhaes I.L.F."/>
            <person name="Oliveira U."/>
            <person name="Santos F.R."/>
            <person name="Vidigal T.H.D.A."/>
            <person name="Brescovit A.D."/>
            <person name="Santos A.J."/>
        </authorList>
    </citation>
    <scope>NUCLEOTIDE SEQUENCE</scope>
    <source>
        <tissue evidence="2">Shoot tissue taken approximately 20 cm above the soil surface</tissue>
    </source>
</reference>
<sequence length="54" mass="6609">MCPWIYYLPFRCVISYYFMLEMLWCQISVDLDYMISVPLSFHLLMRCSCILLLM</sequence>
<organism evidence="2">
    <name type="scientific">Arundo donax</name>
    <name type="common">Giant reed</name>
    <name type="synonym">Donax arundinaceus</name>
    <dbReference type="NCBI Taxonomy" id="35708"/>
    <lineage>
        <taxon>Eukaryota</taxon>
        <taxon>Viridiplantae</taxon>
        <taxon>Streptophyta</taxon>
        <taxon>Embryophyta</taxon>
        <taxon>Tracheophyta</taxon>
        <taxon>Spermatophyta</taxon>
        <taxon>Magnoliopsida</taxon>
        <taxon>Liliopsida</taxon>
        <taxon>Poales</taxon>
        <taxon>Poaceae</taxon>
        <taxon>PACMAD clade</taxon>
        <taxon>Arundinoideae</taxon>
        <taxon>Arundineae</taxon>
        <taxon>Arundo</taxon>
    </lineage>
</organism>
<dbReference type="EMBL" id="GBRH01254778">
    <property type="protein sequence ID" value="JAD43117.1"/>
    <property type="molecule type" value="Transcribed_RNA"/>
</dbReference>
<reference evidence="2" key="2">
    <citation type="journal article" date="2015" name="Data Brief">
        <title>Shoot transcriptome of the giant reed, Arundo donax.</title>
        <authorList>
            <person name="Barrero R.A."/>
            <person name="Guerrero F.D."/>
            <person name="Moolhuijzen P."/>
            <person name="Goolsby J.A."/>
            <person name="Tidwell J."/>
            <person name="Bellgard S.E."/>
            <person name="Bellgard M.I."/>
        </authorList>
    </citation>
    <scope>NUCLEOTIDE SEQUENCE</scope>
    <source>
        <tissue evidence="2">Shoot tissue taken approximately 20 cm above the soil surface</tissue>
    </source>
</reference>
<keyword evidence="1" id="KW-1133">Transmembrane helix</keyword>
<proteinExistence type="predicted"/>
<name>A0A0A9A7X2_ARUDO</name>
<keyword evidence="1" id="KW-0812">Transmembrane</keyword>